<dbReference type="GO" id="GO:0005524">
    <property type="term" value="F:ATP binding"/>
    <property type="evidence" value="ECO:0007669"/>
    <property type="project" value="InterPro"/>
</dbReference>
<evidence type="ECO:0000259" key="2">
    <source>
        <dbReference type="SMART" id="SM00327"/>
    </source>
</evidence>
<dbReference type="InterPro" id="IPR027417">
    <property type="entry name" value="P-loop_NTPase"/>
</dbReference>
<accession>A0A2R6AWP8</accession>
<dbReference type="Pfam" id="PF07726">
    <property type="entry name" value="AAA_3"/>
    <property type="match status" value="1"/>
</dbReference>
<organism evidence="4 5">
    <name type="scientific">Candidatus Marsarchaeota G2 archaeon OSP_D</name>
    <dbReference type="NCBI Taxonomy" id="1978157"/>
    <lineage>
        <taxon>Archaea</taxon>
        <taxon>Candidatus Marsarchaeota</taxon>
        <taxon>Candidatus Marsarchaeota group 2</taxon>
    </lineage>
</organism>
<feature type="compositionally biased region" description="Gly residues" evidence="1">
    <location>
        <begin position="386"/>
        <end position="398"/>
    </location>
</feature>
<name>A0A2R6AWP8_9ARCH</name>
<feature type="domain" description="VWFA" evidence="2">
    <location>
        <begin position="612"/>
        <end position="770"/>
    </location>
</feature>
<feature type="region of interest" description="Disordered" evidence="1">
    <location>
        <begin position="300"/>
        <end position="402"/>
    </location>
</feature>
<gene>
    <name evidence="4" type="ORF">B9Q03_05960</name>
</gene>
<feature type="compositionally biased region" description="Basic and acidic residues" evidence="1">
    <location>
        <begin position="326"/>
        <end position="345"/>
    </location>
</feature>
<dbReference type="SMART" id="SM00382">
    <property type="entry name" value="AAA"/>
    <property type="match status" value="1"/>
</dbReference>
<dbReference type="PANTHER" id="PTHR42759:SF1">
    <property type="entry name" value="MAGNESIUM-CHELATASE SUBUNIT CHLD"/>
    <property type="match status" value="1"/>
</dbReference>
<evidence type="ECO:0000256" key="1">
    <source>
        <dbReference type="SAM" id="MobiDB-lite"/>
    </source>
</evidence>
<dbReference type="SUPFAM" id="SSF53300">
    <property type="entry name" value="vWA-like"/>
    <property type="match status" value="1"/>
</dbReference>
<dbReference type="SUPFAM" id="SSF52540">
    <property type="entry name" value="P-loop containing nucleoside triphosphate hydrolases"/>
    <property type="match status" value="1"/>
</dbReference>
<dbReference type="SMART" id="SM00327">
    <property type="entry name" value="VWA"/>
    <property type="match status" value="1"/>
</dbReference>
<feature type="domain" description="AAA+ ATPase" evidence="3">
    <location>
        <begin position="24"/>
        <end position="177"/>
    </location>
</feature>
<evidence type="ECO:0000313" key="4">
    <source>
        <dbReference type="EMBL" id="PSN90815.1"/>
    </source>
</evidence>
<protein>
    <recommendedName>
        <fullName evidence="6">VWFA domain-containing protein</fullName>
    </recommendedName>
</protein>
<evidence type="ECO:0008006" key="6">
    <source>
        <dbReference type="Google" id="ProtNLM"/>
    </source>
</evidence>
<dbReference type="InterPro" id="IPR050764">
    <property type="entry name" value="CbbQ/NirQ/NorQ/GpvN"/>
</dbReference>
<dbReference type="InterPro" id="IPR011703">
    <property type="entry name" value="ATPase_AAA-3"/>
</dbReference>
<comment type="caution">
    <text evidence="4">The sequence shown here is derived from an EMBL/GenBank/DDBJ whole genome shotgun (WGS) entry which is preliminary data.</text>
</comment>
<feature type="compositionally biased region" description="Low complexity" evidence="1">
    <location>
        <begin position="376"/>
        <end position="385"/>
    </location>
</feature>
<dbReference type="InterPro" id="IPR008912">
    <property type="entry name" value="Uncharacterised_CoxE"/>
</dbReference>
<proteinExistence type="predicted"/>
<dbReference type="EMBL" id="NEXE01000046">
    <property type="protein sequence ID" value="PSN90815.1"/>
    <property type="molecule type" value="Genomic_DNA"/>
</dbReference>
<dbReference type="Pfam" id="PF05762">
    <property type="entry name" value="VWA_CoxE"/>
    <property type="match status" value="1"/>
</dbReference>
<dbReference type="InterPro" id="IPR002035">
    <property type="entry name" value="VWF_A"/>
</dbReference>
<dbReference type="GO" id="GO:0016887">
    <property type="term" value="F:ATP hydrolysis activity"/>
    <property type="evidence" value="ECO:0007669"/>
    <property type="project" value="InterPro"/>
</dbReference>
<evidence type="ECO:0000259" key="3">
    <source>
        <dbReference type="SMART" id="SM00382"/>
    </source>
</evidence>
<dbReference type="Gene3D" id="3.40.50.410">
    <property type="entry name" value="von Willebrand factor, type A domain"/>
    <property type="match status" value="1"/>
</dbReference>
<dbReference type="AlphaFoldDB" id="A0A2R6AWP8"/>
<reference evidence="4 5" key="1">
    <citation type="submission" date="2017-04" db="EMBL/GenBank/DDBJ databases">
        <title>Novel microbial lineages endemic to geothermal iron-oxide mats fill important gaps in the evolutionary history of Archaea.</title>
        <authorList>
            <person name="Jay Z.J."/>
            <person name="Beam J.P."/>
            <person name="Dlakic M."/>
            <person name="Rusch D.B."/>
            <person name="Kozubal M.A."/>
            <person name="Inskeep W.P."/>
        </authorList>
    </citation>
    <scope>NUCLEOTIDE SEQUENCE [LARGE SCALE GENOMIC DNA]</scope>
    <source>
        <strain evidence="4">OSP_D</strain>
    </source>
</reference>
<dbReference type="InterPro" id="IPR003593">
    <property type="entry name" value="AAA+_ATPase"/>
</dbReference>
<sequence length="779" mass="83293">MRIVGNLEFVEALRASYLLALARRPTLVLVYGPHGVGKTTIVKEFALALGAEFVRTQGRNDLLPSDFIADREPEAGADGALRFPYRLKEDLARLRSVARPGIWFVDEVDKIPPRSLFALLEPMEEGRITLSGVPVADSLWFLLVATANTKRFDRFASDIPLAVRDRFTITLQVGFLSREEDLQVLRASIEEREAHPSAAVFSLPDDAVGLLERELRRALDEGVGACFVDVVKKLQGETKSPGQRAYIAATHVYAALRALGYGRGEAEKAAAAWCIAPRVNANSLDATLQAYEQCPTCTPLTQRRTQKPGGSVSWSQGGEPEEGGLEENRGGGFERERALKEDGDARSGAVRRPPQAERGAPLSGSNQWGQVSPDDGSGAQRAATGRGRGWAGTGGGGRVFPRFSSSSQLVEAAAQGRPALTSSGRLSARLAGEMLASGALGEVVAGGVVFRAAGGFVVAFPMSEEGASFLSSVPAPSNAVKRLSLASPDAGDYEALLRFLRDYGFRSLDEVATMRVERAGEVLLGERMRLERGLPVRAAELKLFFDAYGAALRAKASEYEHEEEAEEGELDRIGEYRDTERYPPLRLDVPRSARNILTLNPEFEYRRFERTGRRYVFCVDTSGSMESNVKAYTRLALAAAVCAAVAEADAEASFGVVAFNTEGSVVLERGSKEEAQAALASLRAGGGTSYPSGLAAALEAAEPGDAVVVVGDYEDDEAVPPSITQAAVEKSVRFYFLLAGEGHESYAEYLAGELGGRVVGGGGDAREAVWGGVGEAGGL</sequence>
<dbReference type="Proteomes" id="UP000240322">
    <property type="component" value="Unassembled WGS sequence"/>
</dbReference>
<dbReference type="Gene3D" id="3.40.50.300">
    <property type="entry name" value="P-loop containing nucleotide triphosphate hydrolases"/>
    <property type="match status" value="1"/>
</dbReference>
<dbReference type="PANTHER" id="PTHR42759">
    <property type="entry name" value="MOXR FAMILY PROTEIN"/>
    <property type="match status" value="1"/>
</dbReference>
<evidence type="ECO:0000313" key="5">
    <source>
        <dbReference type="Proteomes" id="UP000240322"/>
    </source>
</evidence>
<dbReference type="CDD" id="cd00009">
    <property type="entry name" value="AAA"/>
    <property type="match status" value="1"/>
</dbReference>
<dbReference type="InterPro" id="IPR036465">
    <property type="entry name" value="vWFA_dom_sf"/>
</dbReference>